<evidence type="ECO:0000313" key="1">
    <source>
        <dbReference type="EMBL" id="KER18316.1"/>
    </source>
</evidence>
<keyword evidence="2" id="KW-1185">Reference proteome</keyword>
<dbReference type="KEGG" id="ovi:T265_16141"/>
<dbReference type="RefSeq" id="XP_009177937.1">
    <property type="nucleotide sequence ID" value="XM_009179673.1"/>
</dbReference>
<accession>A0A074YU36</accession>
<dbReference type="GeneID" id="20330306"/>
<dbReference type="EMBL" id="KL603630">
    <property type="protein sequence ID" value="KER18316.1"/>
    <property type="molecule type" value="Genomic_DNA"/>
</dbReference>
<protein>
    <submittedName>
        <fullName evidence="1">Uncharacterized protein</fullName>
    </submittedName>
</protein>
<evidence type="ECO:0000313" key="2">
    <source>
        <dbReference type="Proteomes" id="UP000054324"/>
    </source>
</evidence>
<reference evidence="1 2" key="1">
    <citation type="submission" date="2013-11" db="EMBL/GenBank/DDBJ databases">
        <title>Opisthorchis viverrini - life in the bile duct.</title>
        <authorList>
            <person name="Young N.D."/>
            <person name="Nagarajan N."/>
            <person name="Lin S.J."/>
            <person name="Korhonen P.K."/>
            <person name="Jex A.R."/>
            <person name="Hall R.S."/>
            <person name="Safavi-Hemami H."/>
            <person name="Kaewkong W."/>
            <person name="Bertrand D."/>
            <person name="Gao S."/>
            <person name="Seet Q."/>
            <person name="Wongkham S."/>
            <person name="Teh B.T."/>
            <person name="Wongkham C."/>
            <person name="Intapan P.M."/>
            <person name="Maleewong W."/>
            <person name="Yang X."/>
            <person name="Hu M."/>
            <person name="Wang Z."/>
            <person name="Hofmann A."/>
            <person name="Sternberg P.W."/>
            <person name="Tan P."/>
            <person name="Wang J."/>
            <person name="Gasser R.B."/>
        </authorList>
    </citation>
    <scope>NUCLEOTIDE SEQUENCE [LARGE SCALE GENOMIC DNA]</scope>
</reference>
<name>A0A074YU36_OPIVI</name>
<sequence>WPTVLQLWNTWPIVLPICRGFLLVCLACNGSTPNQPITSNYLRQSYTAWRSYAFFSLPLLSMCARFCHTT</sequence>
<proteinExistence type="predicted"/>
<dbReference type="Proteomes" id="UP000054324">
    <property type="component" value="Unassembled WGS sequence"/>
</dbReference>
<dbReference type="AlphaFoldDB" id="A0A074YU36"/>
<gene>
    <name evidence="1" type="ORF">T265_16141</name>
</gene>
<feature type="non-terminal residue" evidence="1">
    <location>
        <position position="1"/>
    </location>
</feature>
<feature type="non-terminal residue" evidence="1">
    <location>
        <position position="70"/>
    </location>
</feature>
<organism evidence="1 2">
    <name type="scientific">Opisthorchis viverrini</name>
    <name type="common">Southeast Asian liver fluke</name>
    <dbReference type="NCBI Taxonomy" id="6198"/>
    <lineage>
        <taxon>Eukaryota</taxon>
        <taxon>Metazoa</taxon>
        <taxon>Spiralia</taxon>
        <taxon>Lophotrochozoa</taxon>
        <taxon>Platyhelminthes</taxon>
        <taxon>Trematoda</taxon>
        <taxon>Digenea</taxon>
        <taxon>Opisthorchiida</taxon>
        <taxon>Opisthorchiata</taxon>
        <taxon>Opisthorchiidae</taxon>
        <taxon>Opisthorchis</taxon>
    </lineage>
</organism>
<dbReference type="CTD" id="20330306"/>